<evidence type="ECO:0000313" key="3">
    <source>
        <dbReference type="Proteomes" id="UP001597187"/>
    </source>
</evidence>
<organism evidence="2 3">
    <name type="scientific">Halomarina rubra</name>
    <dbReference type="NCBI Taxonomy" id="2071873"/>
    <lineage>
        <taxon>Archaea</taxon>
        <taxon>Methanobacteriati</taxon>
        <taxon>Methanobacteriota</taxon>
        <taxon>Stenosarchaea group</taxon>
        <taxon>Halobacteria</taxon>
        <taxon>Halobacteriales</taxon>
        <taxon>Natronomonadaceae</taxon>
        <taxon>Halomarina</taxon>
    </lineage>
</organism>
<feature type="transmembrane region" description="Helical" evidence="1">
    <location>
        <begin position="77"/>
        <end position="99"/>
    </location>
</feature>
<dbReference type="Proteomes" id="UP001597187">
    <property type="component" value="Unassembled WGS sequence"/>
</dbReference>
<gene>
    <name evidence="2" type="ORF">ACFSBT_12370</name>
</gene>
<dbReference type="EMBL" id="JBHUDC010000005">
    <property type="protein sequence ID" value="MFD1514074.1"/>
    <property type="molecule type" value="Genomic_DNA"/>
</dbReference>
<feature type="transmembrane region" description="Helical" evidence="1">
    <location>
        <begin position="30"/>
        <end position="46"/>
    </location>
</feature>
<keyword evidence="3" id="KW-1185">Reference proteome</keyword>
<protein>
    <submittedName>
        <fullName evidence="2">Uncharacterized protein</fullName>
    </submittedName>
</protein>
<accession>A0ABD6AWS8</accession>
<dbReference type="RefSeq" id="WP_250874028.1">
    <property type="nucleotide sequence ID" value="NZ_JALXFV010000005.1"/>
</dbReference>
<keyword evidence="1" id="KW-1133">Transmembrane helix</keyword>
<keyword evidence="1" id="KW-0472">Membrane</keyword>
<evidence type="ECO:0000313" key="2">
    <source>
        <dbReference type="EMBL" id="MFD1514074.1"/>
    </source>
</evidence>
<evidence type="ECO:0000256" key="1">
    <source>
        <dbReference type="SAM" id="Phobius"/>
    </source>
</evidence>
<keyword evidence="1" id="KW-0812">Transmembrane</keyword>
<reference evidence="2 3" key="1">
    <citation type="journal article" date="2019" name="Int. J. Syst. Evol. Microbiol.">
        <title>The Global Catalogue of Microorganisms (GCM) 10K type strain sequencing project: providing services to taxonomists for standard genome sequencing and annotation.</title>
        <authorList>
            <consortium name="The Broad Institute Genomics Platform"/>
            <consortium name="The Broad Institute Genome Sequencing Center for Infectious Disease"/>
            <person name="Wu L."/>
            <person name="Ma J."/>
        </authorList>
    </citation>
    <scope>NUCLEOTIDE SEQUENCE [LARGE SCALE GENOMIC DNA]</scope>
    <source>
        <strain evidence="2 3">CGMCC 1.12563</strain>
    </source>
</reference>
<feature type="transmembrane region" description="Helical" evidence="1">
    <location>
        <begin position="53"/>
        <end position="71"/>
    </location>
</feature>
<proteinExistence type="predicted"/>
<name>A0ABD6AWS8_9EURY</name>
<comment type="caution">
    <text evidence="2">The sequence shown here is derived from an EMBL/GenBank/DDBJ whole genome shotgun (WGS) entry which is preliminary data.</text>
</comment>
<sequence>MTGARLAAIALATITGGVHLYLYWTQSFVPFLLAGIGFLTMAALVPTTFDHRLLYLGGIPFTAMQVVAWIQLGMPDFQLGVADKTVQLLLICLLGYLYVSERRNEATARVDVETPEPKGAIR</sequence>
<feature type="transmembrane region" description="Helical" evidence="1">
    <location>
        <begin position="7"/>
        <end position="24"/>
    </location>
</feature>
<dbReference type="AlphaFoldDB" id="A0ABD6AWS8"/>